<dbReference type="Pfam" id="PF01497">
    <property type="entry name" value="Peripla_BP_2"/>
    <property type="match status" value="1"/>
</dbReference>
<evidence type="ECO:0000313" key="4">
    <source>
        <dbReference type="EMBL" id="MFD2025612.1"/>
    </source>
</evidence>
<protein>
    <submittedName>
        <fullName evidence="4">F420-0 ABC transporter substrate-binding protein</fullName>
    </submittedName>
</protein>
<dbReference type="RefSeq" id="WP_377197492.1">
    <property type="nucleotide sequence ID" value="NZ_JBHUHF010000001.1"/>
</dbReference>
<keyword evidence="5" id="KW-1185">Reference proteome</keyword>
<dbReference type="InterPro" id="IPR050902">
    <property type="entry name" value="ABC_Transporter_SBP"/>
</dbReference>
<feature type="signal peptide" evidence="2">
    <location>
        <begin position="1"/>
        <end position="48"/>
    </location>
</feature>
<dbReference type="PANTHER" id="PTHR30535:SF7">
    <property type="entry name" value="IRON(III) DICITRATE-BINDING PROTEIN"/>
    <property type="match status" value="1"/>
</dbReference>
<dbReference type="InterPro" id="IPR022287">
    <property type="entry name" value="ABC_trnsptr_F420-0_sub-bd_pred"/>
</dbReference>
<evidence type="ECO:0000256" key="1">
    <source>
        <dbReference type="ARBA" id="ARBA00008814"/>
    </source>
</evidence>
<sequence>MAVPGRGLFVDPWSPRVHPHRVRPARAFALPAVAVVAAFALAACSATASGETASGQSDDGATPASGSFPLSLDNCGFATEIEAPPERVVTIKSSTTEMLLALGLGDRIVGSAFLDGPVPDSLETVPAVEEPFAAEAPGSEATLELEPDLVYAGWESNLTAQTAGDRETLARLGVATYVSPAACKEDGYMPDPLTFETVFDEIEEVGALFDAKDAATRLVDDQRAALDAIEADERGLTALWWSSGDDTPYVGAGIGAPQMIMEAAGLTNVAADVHDTWTSLGWENVVEADPDVIVLVDAAWNPADAKMETLRSNPATREMTAVKEERYVVVPFPATEAGVRNVDAVASVVDQLADLNP</sequence>
<dbReference type="Proteomes" id="UP001597338">
    <property type="component" value="Unassembled WGS sequence"/>
</dbReference>
<accession>A0ABW4V5T0</accession>
<organism evidence="4 5">
    <name type="scientific">Promicromonospora aerolata</name>
    <dbReference type="NCBI Taxonomy" id="195749"/>
    <lineage>
        <taxon>Bacteria</taxon>
        <taxon>Bacillati</taxon>
        <taxon>Actinomycetota</taxon>
        <taxon>Actinomycetes</taxon>
        <taxon>Micrococcales</taxon>
        <taxon>Promicromonosporaceae</taxon>
        <taxon>Promicromonospora</taxon>
    </lineage>
</organism>
<evidence type="ECO:0000259" key="3">
    <source>
        <dbReference type="PROSITE" id="PS50983"/>
    </source>
</evidence>
<dbReference type="PANTHER" id="PTHR30535">
    <property type="entry name" value="VITAMIN B12-BINDING PROTEIN"/>
    <property type="match status" value="1"/>
</dbReference>
<dbReference type="PROSITE" id="PS50983">
    <property type="entry name" value="FE_B12_PBP"/>
    <property type="match status" value="1"/>
</dbReference>
<comment type="caution">
    <text evidence="4">The sequence shown here is derived from an EMBL/GenBank/DDBJ whole genome shotgun (WGS) entry which is preliminary data.</text>
</comment>
<proteinExistence type="inferred from homology"/>
<gene>
    <name evidence="4" type="ORF">ACFSL2_08820</name>
</gene>
<feature type="chain" id="PRO_5047462812" evidence="2">
    <location>
        <begin position="49"/>
        <end position="357"/>
    </location>
</feature>
<dbReference type="InterPro" id="IPR002491">
    <property type="entry name" value="ABC_transptr_periplasmic_BD"/>
</dbReference>
<reference evidence="5" key="1">
    <citation type="journal article" date="2019" name="Int. J. Syst. Evol. Microbiol.">
        <title>The Global Catalogue of Microorganisms (GCM) 10K type strain sequencing project: providing services to taxonomists for standard genome sequencing and annotation.</title>
        <authorList>
            <consortium name="The Broad Institute Genomics Platform"/>
            <consortium name="The Broad Institute Genome Sequencing Center for Infectious Disease"/>
            <person name="Wu L."/>
            <person name="Ma J."/>
        </authorList>
    </citation>
    <scope>NUCLEOTIDE SEQUENCE [LARGE SCALE GENOMIC DNA]</scope>
    <source>
        <strain evidence="5">CCM 7043</strain>
    </source>
</reference>
<name>A0ABW4V5T0_9MICO</name>
<evidence type="ECO:0000313" key="5">
    <source>
        <dbReference type="Proteomes" id="UP001597338"/>
    </source>
</evidence>
<comment type="similarity">
    <text evidence="1">Belongs to the bacterial solute-binding protein 8 family.</text>
</comment>
<feature type="domain" description="Fe/B12 periplasmic-binding" evidence="3">
    <location>
        <begin position="87"/>
        <end position="357"/>
    </location>
</feature>
<evidence type="ECO:0000256" key="2">
    <source>
        <dbReference type="SAM" id="SignalP"/>
    </source>
</evidence>
<dbReference type="SUPFAM" id="SSF53807">
    <property type="entry name" value="Helical backbone' metal receptor"/>
    <property type="match status" value="1"/>
</dbReference>
<dbReference type="NCBIfam" id="TIGR03868">
    <property type="entry name" value="F420-O_ABCperi"/>
    <property type="match status" value="1"/>
</dbReference>
<dbReference type="EMBL" id="JBHUHF010000001">
    <property type="protein sequence ID" value="MFD2025612.1"/>
    <property type="molecule type" value="Genomic_DNA"/>
</dbReference>
<dbReference type="Gene3D" id="3.40.50.1980">
    <property type="entry name" value="Nitrogenase molybdenum iron protein domain"/>
    <property type="match status" value="2"/>
</dbReference>
<keyword evidence="2" id="KW-0732">Signal</keyword>